<proteinExistence type="inferred from homology"/>
<feature type="transmembrane region" description="Helical" evidence="6">
    <location>
        <begin position="112"/>
        <end position="131"/>
    </location>
</feature>
<organism evidence="7 8">
    <name type="scientific">Carboxylicivirga sediminis</name>
    <dbReference type="NCBI Taxonomy" id="2006564"/>
    <lineage>
        <taxon>Bacteria</taxon>
        <taxon>Pseudomonadati</taxon>
        <taxon>Bacteroidota</taxon>
        <taxon>Bacteroidia</taxon>
        <taxon>Marinilabiliales</taxon>
        <taxon>Marinilabiliaceae</taxon>
        <taxon>Carboxylicivirga</taxon>
    </lineage>
</organism>
<comment type="subcellular location">
    <subcellularLocation>
        <location evidence="1">Membrane</location>
        <topology evidence="1">Multi-pass membrane protein</topology>
    </subcellularLocation>
</comment>
<dbReference type="CDD" id="cd10432">
    <property type="entry name" value="BI-1-like_bacterial"/>
    <property type="match status" value="1"/>
</dbReference>
<dbReference type="PANTHER" id="PTHR23291:SF50">
    <property type="entry name" value="PROTEIN LIFEGUARD 4"/>
    <property type="match status" value="1"/>
</dbReference>
<feature type="transmembrane region" description="Helical" evidence="6">
    <location>
        <begin position="167"/>
        <end position="186"/>
    </location>
</feature>
<accession>A0A941J046</accession>
<evidence type="ECO:0000256" key="2">
    <source>
        <dbReference type="ARBA" id="ARBA00010350"/>
    </source>
</evidence>
<feature type="transmembrane region" description="Helical" evidence="6">
    <location>
        <begin position="56"/>
        <end position="74"/>
    </location>
</feature>
<keyword evidence="3 6" id="KW-0812">Transmembrane</keyword>
<reference evidence="7" key="1">
    <citation type="journal article" date="2018" name="Int. J. Syst. Evol. Microbiol.">
        <title>Carboxylicivirga sediminis sp. nov., isolated from coastal sediment.</title>
        <authorList>
            <person name="Wang F.Q."/>
            <person name="Ren L.H."/>
            <person name="Zou R.J."/>
            <person name="Sun Y.Z."/>
            <person name="Liu X.J."/>
            <person name="Jiang F."/>
            <person name="Liu L.J."/>
        </authorList>
    </citation>
    <scope>NUCLEOTIDE SEQUENCE</scope>
    <source>
        <strain evidence="7">JR1</strain>
    </source>
</reference>
<keyword evidence="5 6" id="KW-0472">Membrane</keyword>
<evidence type="ECO:0000256" key="4">
    <source>
        <dbReference type="ARBA" id="ARBA00022989"/>
    </source>
</evidence>
<name>A0A941J046_9BACT</name>
<evidence type="ECO:0000256" key="6">
    <source>
        <dbReference type="RuleBase" id="RU004379"/>
    </source>
</evidence>
<dbReference type="AlphaFoldDB" id="A0A941J046"/>
<evidence type="ECO:0000313" key="8">
    <source>
        <dbReference type="Proteomes" id="UP000679220"/>
    </source>
</evidence>
<evidence type="ECO:0000256" key="1">
    <source>
        <dbReference type="ARBA" id="ARBA00004141"/>
    </source>
</evidence>
<dbReference type="Pfam" id="PF01027">
    <property type="entry name" value="Bax1-I"/>
    <property type="match status" value="1"/>
</dbReference>
<evidence type="ECO:0000256" key="3">
    <source>
        <dbReference type="ARBA" id="ARBA00022692"/>
    </source>
</evidence>
<sequence>MKQSISFTQEAAIAAEQQRFMTKVYGWMSFALIITGLVAMWTASTPQLIKLIFSNQFVFIGIIVLEFILVARLVSVIKRISAQMATMLFILYAFLNGITLSAIFIVFTEASIATTFYVTAGTFGIMSLYGYFTKSDLSRFGNLLFMALIGLILASVVNMFLNNEMLYWITTYVGVLLFVGLTAYDTQKIKKMNIIGNEGTEEDKKEAIIGALTLYLDFINLFLYLLRIFGKRK</sequence>
<feature type="transmembrane region" description="Helical" evidence="6">
    <location>
        <begin position="207"/>
        <end position="229"/>
    </location>
</feature>
<comment type="caution">
    <text evidence="7">The sequence shown here is derived from an EMBL/GenBank/DDBJ whole genome shotgun (WGS) entry which is preliminary data.</text>
</comment>
<reference evidence="7" key="2">
    <citation type="submission" date="2021-04" db="EMBL/GenBank/DDBJ databases">
        <authorList>
            <person name="Zhang T."/>
            <person name="Zhang Y."/>
            <person name="Lu D."/>
            <person name="Zuo D."/>
            <person name="Du Z."/>
        </authorList>
    </citation>
    <scope>NUCLEOTIDE SEQUENCE</scope>
    <source>
        <strain evidence="7">JR1</strain>
    </source>
</reference>
<protein>
    <submittedName>
        <fullName evidence="7">Bax inhibitor-1/YccA family protein</fullName>
    </submittedName>
</protein>
<feature type="transmembrane region" description="Helical" evidence="6">
    <location>
        <begin position="143"/>
        <end position="161"/>
    </location>
</feature>
<dbReference type="EMBL" id="JAGTAR010000040">
    <property type="protein sequence ID" value="MBR8537794.1"/>
    <property type="molecule type" value="Genomic_DNA"/>
</dbReference>
<dbReference type="GO" id="GO:0005886">
    <property type="term" value="C:plasma membrane"/>
    <property type="evidence" value="ECO:0007669"/>
    <property type="project" value="TreeGrafter"/>
</dbReference>
<dbReference type="PANTHER" id="PTHR23291">
    <property type="entry name" value="BAX INHIBITOR-RELATED"/>
    <property type="match status" value="1"/>
</dbReference>
<feature type="transmembrane region" description="Helical" evidence="6">
    <location>
        <begin position="86"/>
        <end position="106"/>
    </location>
</feature>
<dbReference type="Proteomes" id="UP000679220">
    <property type="component" value="Unassembled WGS sequence"/>
</dbReference>
<evidence type="ECO:0000313" key="7">
    <source>
        <dbReference type="EMBL" id="MBR8537794.1"/>
    </source>
</evidence>
<dbReference type="RefSeq" id="WP_212192818.1">
    <property type="nucleotide sequence ID" value="NZ_JAGTAR010000040.1"/>
</dbReference>
<keyword evidence="8" id="KW-1185">Reference proteome</keyword>
<feature type="transmembrane region" description="Helical" evidence="6">
    <location>
        <begin position="24"/>
        <end position="44"/>
    </location>
</feature>
<comment type="similarity">
    <text evidence="2 6">Belongs to the BI1 family.</text>
</comment>
<gene>
    <name evidence="7" type="ORF">KDU71_19640</name>
</gene>
<evidence type="ECO:0000256" key="5">
    <source>
        <dbReference type="ARBA" id="ARBA00023136"/>
    </source>
</evidence>
<dbReference type="InterPro" id="IPR006214">
    <property type="entry name" value="Bax_inhibitor_1-related"/>
</dbReference>
<keyword evidence="4 6" id="KW-1133">Transmembrane helix</keyword>